<dbReference type="AlphaFoldDB" id="A0AAV5RMM1"/>
<name>A0AAV5RMM1_STABA</name>
<dbReference type="InterPro" id="IPR014401">
    <property type="entry name" value="Ribosomal_eS6-like"/>
</dbReference>
<keyword evidence="3 4" id="KW-0687">Ribonucleoprotein</keyword>
<gene>
    <name evidence="5" type="ORF">DASB73_034650</name>
</gene>
<dbReference type="GO" id="GO:1990904">
    <property type="term" value="C:ribonucleoprotein complex"/>
    <property type="evidence" value="ECO:0007669"/>
    <property type="project" value="UniProtKB-KW"/>
</dbReference>
<dbReference type="Gene3D" id="1.20.5.2650">
    <property type="match status" value="1"/>
</dbReference>
<dbReference type="PANTHER" id="PTHR11502">
    <property type="entry name" value="40S RIBOSOMAL PROTEIN S6"/>
    <property type="match status" value="1"/>
</dbReference>
<accession>A0AAV5RMM1</accession>
<protein>
    <recommendedName>
        <fullName evidence="4">40S ribosomal protein S6</fullName>
    </recommendedName>
</protein>
<proteinExistence type="inferred from homology"/>
<dbReference type="Pfam" id="PF01092">
    <property type="entry name" value="Ribosomal_S6e"/>
    <property type="match status" value="1"/>
</dbReference>
<organism evidence="5 6">
    <name type="scientific">Starmerella bacillaris</name>
    <name type="common">Yeast</name>
    <name type="synonym">Candida zemplinina</name>
    <dbReference type="NCBI Taxonomy" id="1247836"/>
    <lineage>
        <taxon>Eukaryota</taxon>
        <taxon>Fungi</taxon>
        <taxon>Dikarya</taxon>
        <taxon>Ascomycota</taxon>
        <taxon>Saccharomycotina</taxon>
        <taxon>Dipodascomycetes</taxon>
        <taxon>Dipodascales</taxon>
        <taxon>Trichomonascaceae</taxon>
        <taxon>Starmerella</taxon>
    </lineage>
</organism>
<dbReference type="Proteomes" id="UP001362899">
    <property type="component" value="Unassembled WGS sequence"/>
</dbReference>
<dbReference type="SMART" id="SM01405">
    <property type="entry name" value="Ribosomal_S6e"/>
    <property type="match status" value="1"/>
</dbReference>
<evidence type="ECO:0000256" key="2">
    <source>
        <dbReference type="ARBA" id="ARBA00022980"/>
    </source>
</evidence>
<keyword evidence="6" id="KW-1185">Reference proteome</keyword>
<sequence length="241" mass="27077">MVKLNISYPANGTQKLIQLDDEHLSRNLWDTRIGQELDGELVGLPAGYRVKITGGNDKQGFACMPGVLVPGRVRLLLSERHKVYRPRRTGERKRKSVHGAILGPDMAVVSLSIVKAGEEDIDGLTTEQVPSRLGPKRANNIRKFYGLTKETATTEDLKQLVIRRPVTGKNGREYTKAPRIQRLVTPRRLQHKRRLQANKIAQVQKSKNEAAEYAKMIASRVSLKRAEKAESKIRRASSLRA</sequence>
<dbReference type="PIRSF" id="PIRSF002129">
    <property type="entry name" value="Ribosom_S6_euk"/>
    <property type="match status" value="1"/>
</dbReference>
<evidence type="ECO:0000256" key="3">
    <source>
        <dbReference type="ARBA" id="ARBA00023274"/>
    </source>
</evidence>
<dbReference type="GO" id="GO:0005840">
    <property type="term" value="C:ribosome"/>
    <property type="evidence" value="ECO:0007669"/>
    <property type="project" value="UniProtKB-KW"/>
</dbReference>
<dbReference type="EMBL" id="BTGC01000008">
    <property type="protein sequence ID" value="GMM52502.1"/>
    <property type="molecule type" value="Genomic_DNA"/>
</dbReference>
<evidence type="ECO:0000313" key="5">
    <source>
        <dbReference type="EMBL" id="GMM52502.1"/>
    </source>
</evidence>
<dbReference type="GO" id="GO:0003735">
    <property type="term" value="F:structural constituent of ribosome"/>
    <property type="evidence" value="ECO:0007669"/>
    <property type="project" value="InterPro"/>
</dbReference>
<evidence type="ECO:0000256" key="1">
    <source>
        <dbReference type="ARBA" id="ARBA00009312"/>
    </source>
</evidence>
<comment type="caution">
    <text evidence="5">The sequence shown here is derived from an EMBL/GenBank/DDBJ whole genome shotgun (WGS) entry which is preliminary data.</text>
</comment>
<keyword evidence="2 4" id="KW-0689">Ribosomal protein</keyword>
<evidence type="ECO:0000313" key="6">
    <source>
        <dbReference type="Proteomes" id="UP001362899"/>
    </source>
</evidence>
<reference evidence="5 6" key="1">
    <citation type="journal article" date="2023" name="Elife">
        <title>Identification of key yeast species and microbe-microbe interactions impacting larval growth of Drosophila in the wild.</title>
        <authorList>
            <person name="Mure A."/>
            <person name="Sugiura Y."/>
            <person name="Maeda R."/>
            <person name="Honda K."/>
            <person name="Sakurai N."/>
            <person name="Takahashi Y."/>
            <person name="Watada M."/>
            <person name="Katoh T."/>
            <person name="Gotoh A."/>
            <person name="Gotoh Y."/>
            <person name="Taniguchi I."/>
            <person name="Nakamura K."/>
            <person name="Hayashi T."/>
            <person name="Katayama T."/>
            <person name="Uemura T."/>
            <person name="Hattori Y."/>
        </authorList>
    </citation>
    <scope>NUCLEOTIDE SEQUENCE [LARGE SCALE GENOMIC DNA]</scope>
    <source>
        <strain evidence="5 6">SB-73</strain>
    </source>
</reference>
<dbReference type="InterPro" id="IPR001377">
    <property type="entry name" value="Ribosomal_eS6"/>
</dbReference>
<evidence type="ECO:0000256" key="4">
    <source>
        <dbReference type="PIRNR" id="PIRNR002129"/>
    </source>
</evidence>
<dbReference type="GO" id="GO:0006412">
    <property type="term" value="P:translation"/>
    <property type="evidence" value="ECO:0007669"/>
    <property type="project" value="InterPro"/>
</dbReference>
<comment type="similarity">
    <text evidence="1 4">Belongs to the eukaryotic ribosomal protein eS6 family.</text>
</comment>